<protein>
    <submittedName>
        <fullName evidence="1">DUF3231 family protein</fullName>
    </submittedName>
</protein>
<evidence type="ECO:0000313" key="2">
    <source>
        <dbReference type="Proteomes" id="UP001199631"/>
    </source>
</evidence>
<dbReference type="Pfam" id="PF11553">
    <property type="entry name" value="DUF3231"/>
    <property type="match status" value="2"/>
</dbReference>
<dbReference type="Gene3D" id="1.20.1260.10">
    <property type="match status" value="2"/>
</dbReference>
<sequence>MEEKHTNSRLTASEVSHLWTAFQSNTLAICGLTHFLTHIDDQDIKGILKESKLLAEQKNNEVIALFKAEDYPIPKGFTEEDVEPDAPRLFSDALYLEYVLNMSIMSLSMYSMALSVSDRKDVIQFFSGCLTSTKELYIKTKALSKVKGLSSKNPVLPTPQQVEFVKKDSFLAGWFGERRPLLGIEISNLLFHSQRNALGHALITGFSQVSPSKELRRFFERGRDISEKHLSVFTKLLHVDNLPQGSPLLTSEVTTSTTAPFSDKLMMYVVSTLINSSIGEYGISISTSPRHDLALQYTRLIAEISKYANDSANIFIEKGWMEQPPIAADRKELAK</sequence>
<accession>A0AAW5B932</accession>
<dbReference type="InterPro" id="IPR021617">
    <property type="entry name" value="DUF3231"/>
</dbReference>
<dbReference type="Proteomes" id="UP001199631">
    <property type="component" value="Unassembled WGS sequence"/>
</dbReference>
<comment type="caution">
    <text evidence="1">The sequence shown here is derived from an EMBL/GenBank/DDBJ whole genome shotgun (WGS) entry which is preliminary data.</text>
</comment>
<evidence type="ECO:0000313" key="1">
    <source>
        <dbReference type="EMBL" id="MCG3421133.1"/>
    </source>
</evidence>
<reference evidence="1 2" key="1">
    <citation type="journal article" date="2022" name="Evol. Bioinform. Online">
        <title>Draft Genome Sequence of Oceanobacillus jordanicus Strain GSFE11, a Halotolerant Plant Growth-Promoting Bacterial Endophyte Isolated From the Jordan Valley.</title>
        <authorList>
            <person name="Alhindi T."/>
            <person name="Albdaiwi R."/>
        </authorList>
    </citation>
    <scope>NUCLEOTIDE SEQUENCE [LARGE SCALE GENOMIC DNA]</scope>
    <source>
        <strain evidence="1 2">GSFE11</strain>
    </source>
</reference>
<dbReference type="InterPro" id="IPR012347">
    <property type="entry name" value="Ferritin-like"/>
</dbReference>
<gene>
    <name evidence="1" type="ORF">K3T81_18470</name>
</gene>
<proteinExistence type="predicted"/>
<name>A0AAW5B932_9BACI</name>
<dbReference type="RefSeq" id="WP_238022106.1">
    <property type="nucleotide sequence ID" value="NZ_JAIFZM010000023.1"/>
</dbReference>
<organism evidence="1 2">
    <name type="scientific">Oceanobacillus jordanicus</name>
    <dbReference type="NCBI Taxonomy" id="2867266"/>
    <lineage>
        <taxon>Bacteria</taxon>
        <taxon>Bacillati</taxon>
        <taxon>Bacillota</taxon>
        <taxon>Bacilli</taxon>
        <taxon>Bacillales</taxon>
        <taxon>Bacillaceae</taxon>
        <taxon>Oceanobacillus</taxon>
    </lineage>
</organism>
<dbReference type="AlphaFoldDB" id="A0AAW5B932"/>
<dbReference type="EMBL" id="JAIFZM010000023">
    <property type="protein sequence ID" value="MCG3421133.1"/>
    <property type="molecule type" value="Genomic_DNA"/>
</dbReference>
<keyword evidence="2" id="KW-1185">Reference proteome</keyword>